<dbReference type="AlphaFoldDB" id="A0AAD7U6W7"/>
<organism evidence="2 3">
    <name type="scientific">Chrysophaeum taylorii</name>
    <dbReference type="NCBI Taxonomy" id="2483200"/>
    <lineage>
        <taxon>Eukaryota</taxon>
        <taxon>Sar</taxon>
        <taxon>Stramenopiles</taxon>
        <taxon>Ochrophyta</taxon>
        <taxon>Pelagophyceae</taxon>
        <taxon>Pelagomonadales</taxon>
        <taxon>Pelagomonadaceae</taxon>
        <taxon>Chrysophaeum</taxon>
    </lineage>
</organism>
<gene>
    <name evidence="2" type="ORF">CTAYLR_007035</name>
</gene>
<protein>
    <recommendedName>
        <fullName evidence="4">Proteasome alpha-type subunits domain-containing protein</fullName>
    </recommendedName>
</protein>
<sequence>MHGYDGLRQQRSRANERRNVAYDREPCVFDPRGRVLQLDYAEVAANQGETAIGAVTEEVAVLCAQSSLRDKLCVVDGRCAATYAGLRADGRGLVDLARLRAARERLSSPDLPPTPRALARALADATHECARGGGKRAYGARLVLAGFHDDRPELWSVGPGGDARQHREIVAVGKDAHRVDLDAWDSAVDVRAAVARVVALAMAARDDDDDDKAAVLQVLVLKERRDDTEHRAGLLGWRADVLPGDLVGDRLAEPLEASLMGALDPQAPHHEAAPRSYEAFYGV</sequence>
<dbReference type="EMBL" id="JAQMWT010000570">
    <property type="protein sequence ID" value="KAJ8599390.1"/>
    <property type="molecule type" value="Genomic_DNA"/>
</dbReference>
<evidence type="ECO:0000256" key="1">
    <source>
        <dbReference type="ARBA" id="ARBA00022942"/>
    </source>
</evidence>
<reference evidence="2" key="1">
    <citation type="submission" date="2023-01" db="EMBL/GenBank/DDBJ databases">
        <title>Metagenome sequencing of chrysophaentin producing Chrysophaeum taylorii.</title>
        <authorList>
            <person name="Davison J."/>
            <person name="Bewley C."/>
        </authorList>
    </citation>
    <scope>NUCLEOTIDE SEQUENCE</scope>
    <source>
        <strain evidence="2">NIES-1699</strain>
    </source>
</reference>
<dbReference type="InterPro" id="IPR001353">
    <property type="entry name" value="Proteasome_sua/b"/>
</dbReference>
<dbReference type="SUPFAM" id="SSF56235">
    <property type="entry name" value="N-terminal nucleophile aminohydrolases (Ntn hydrolases)"/>
    <property type="match status" value="1"/>
</dbReference>
<evidence type="ECO:0000313" key="2">
    <source>
        <dbReference type="EMBL" id="KAJ8599390.1"/>
    </source>
</evidence>
<dbReference type="GO" id="GO:0051603">
    <property type="term" value="P:proteolysis involved in protein catabolic process"/>
    <property type="evidence" value="ECO:0007669"/>
    <property type="project" value="InterPro"/>
</dbReference>
<dbReference type="InterPro" id="IPR050115">
    <property type="entry name" value="Proteasome_alpha"/>
</dbReference>
<dbReference type="Pfam" id="PF00227">
    <property type="entry name" value="Proteasome"/>
    <property type="match status" value="1"/>
</dbReference>
<name>A0AAD7U6W7_9STRA</name>
<keyword evidence="3" id="KW-1185">Reference proteome</keyword>
<dbReference type="Proteomes" id="UP001230188">
    <property type="component" value="Unassembled WGS sequence"/>
</dbReference>
<evidence type="ECO:0008006" key="4">
    <source>
        <dbReference type="Google" id="ProtNLM"/>
    </source>
</evidence>
<proteinExistence type="predicted"/>
<keyword evidence="1" id="KW-0647">Proteasome</keyword>
<accession>A0AAD7U6W7</accession>
<evidence type="ECO:0000313" key="3">
    <source>
        <dbReference type="Proteomes" id="UP001230188"/>
    </source>
</evidence>
<comment type="caution">
    <text evidence="2">The sequence shown here is derived from an EMBL/GenBank/DDBJ whole genome shotgun (WGS) entry which is preliminary data.</text>
</comment>
<dbReference type="InterPro" id="IPR029055">
    <property type="entry name" value="Ntn_hydrolases_N"/>
</dbReference>
<dbReference type="GO" id="GO:0005839">
    <property type="term" value="C:proteasome core complex"/>
    <property type="evidence" value="ECO:0007669"/>
    <property type="project" value="InterPro"/>
</dbReference>
<dbReference type="Gene3D" id="3.60.20.10">
    <property type="entry name" value="Glutamine Phosphoribosylpyrophosphate, subunit 1, domain 1"/>
    <property type="match status" value="1"/>
</dbReference>
<dbReference type="PANTHER" id="PTHR11599">
    <property type="entry name" value="PROTEASOME SUBUNIT ALPHA/BETA"/>
    <property type="match status" value="1"/>
</dbReference>